<evidence type="ECO:0000313" key="2">
    <source>
        <dbReference type="EMBL" id="GFC77356.1"/>
    </source>
</evidence>
<dbReference type="EMBL" id="BKCJ011060678">
    <property type="protein sequence ID" value="GFC77356.1"/>
    <property type="molecule type" value="Genomic_DNA"/>
</dbReference>
<gene>
    <name evidence="2" type="ORF">Tci_849326</name>
</gene>
<feature type="compositionally biased region" description="Basic and acidic residues" evidence="1">
    <location>
        <begin position="12"/>
        <end position="22"/>
    </location>
</feature>
<sequence>DTSKNTKFAKQSTEETLPKLDEIPALSKPVTSNSVSTPQEPKGVNNDKVIAPGIFRINPSKTSKEEKQMPNTISASARTKPITISQPSIINKKEVNSDLNGLSSIGVDNTTKTRRTQPRSSSKNNKVPYVGKSSYKKDKAADVEENHRNLLSSSNKKHVSSACNNFMLDSQNVYSKVVCAM</sequence>
<reference evidence="2" key="1">
    <citation type="journal article" date="2019" name="Sci. Rep.">
        <title>Draft genome of Tanacetum cinerariifolium, the natural source of mosquito coil.</title>
        <authorList>
            <person name="Yamashiro T."/>
            <person name="Shiraishi A."/>
            <person name="Satake H."/>
            <person name="Nakayama K."/>
        </authorList>
    </citation>
    <scope>NUCLEOTIDE SEQUENCE</scope>
</reference>
<proteinExistence type="predicted"/>
<feature type="compositionally biased region" description="Basic and acidic residues" evidence="1">
    <location>
        <begin position="135"/>
        <end position="148"/>
    </location>
</feature>
<organism evidence="2">
    <name type="scientific">Tanacetum cinerariifolium</name>
    <name type="common">Dalmatian daisy</name>
    <name type="synonym">Chrysanthemum cinerariifolium</name>
    <dbReference type="NCBI Taxonomy" id="118510"/>
    <lineage>
        <taxon>Eukaryota</taxon>
        <taxon>Viridiplantae</taxon>
        <taxon>Streptophyta</taxon>
        <taxon>Embryophyta</taxon>
        <taxon>Tracheophyta</taxon>
        <taxon>Spermatophyta</taxon>
        <taxon>Magnoliopsida</taxon>
        <taxon>eudicotyledons</taxon>
        <taxon>Gunneridae</taxon>
        <taxon>Pentapetalae</taxon>
        <taxon>asterids</taxon>
        <taxon>campanulids</taxon>
        <taxon>Asterales</taxon>
        <taxon>Asteraceae</taxon>
        <taxon>Asteroideae</taxon>
        <taxon>Anthemideae</taxon>
        <taxon>Anthemidinae</taxon>
        <taxon>Tanacetum</taxon>
    </lineage>
</organism>
<feature type="compositionally biased region" description="Polar residues" evidence="1">
    <location>
        <begin position="29"/>
        <end position="39"/>
    </location>
</feature>
<feature type="compositionally biased region" description="Polar residues" evidence="1">
    <location>
        <begin position="69"/>
        <end position="89"/>
    </location>
</feature>
<feature type="compositionally biased region" description="Polar residues" evidence="1">
    <location>
        <begin position="97"/>
        <end position="110"/>
    </location>
</feature>
<feature type="non-terminal residue" evidence="2">
    <location>
        <position position="181"/>
    </location>
</feature>
<accession>A0A699QW25</accession>
<dbReference type="AlphaFoldDB" id="A0A699QW25"/>
<feature type="compositionally biased region" description="Polar residues" evidence="1">
    <location>
        <begin position="1"/>
        <end position="11"/>
    </location>
</feature>
<feature type="non-terminal residue" evidence="2">
    <location>
        <position position="1"/>
    </location>
</feature>
<comment type="caution">
    <text evidence="2">The sequence shown here is derived from an EMBL/GenBank/DDBJ whole genome shotgun (WGS) entry which is preliminary data.</text>
</comment>
<evidence type="ECO:0000256" key="1">
    <source>
        <dbReference type="SAM" id="MobiDB-lite"/>
    </source>
</evidence>
<name>A0A699QW25_TANCI</name>
<protein>
    <submittedName>
        <fullName evidence="2">Uncharacterized protein</fullName>
    </submittedName>
</protein>
<feature type="region of interest" description="Disordered" evidence="1">
    <location>
        <begin position="1"/>
        <end position="153"/>
    </location>
</feature>